<dbReference type="WBParaSite" id="HNAJ_0000392701-mRNA-1">
    <property type="protein sequence ID" value="HNAJ_0000392701-mRNA-1"/>
    <property type="gene ID" value="HNAJ_0000392701"/>
</dbReference>
<dbReference type="EMBL" id="UZAE01002481">
    <property type="protein sequence ID" value="VDN99784.1"/>
    <property type="molecule type" value="Genomic_DNA"/>
</dbReference>
<dbReference type="OrthoDB" id="410267at2759"/>
<dbReference type="Proteomes" id="UP000278807">
    <property type="component" value="Unassembled WGS sequence"/>
</dbReference>
<evidence type="ECO:0000313" key="4">
    <source>
        <dbReference type="WBParaSite" id="HNAJ_0000392701-mRNA-1"/>
    </source>
</evidence>
<feature type="transmembrane region" description="Helical" evidence="1">
    <location>
        <begin position="6"/>
        <end position="24"/>
    </location>
</feature>
<evidence type="ECO:0000256" key="1">
    <source>
        <dbReference type="SAM" id="Phobius"/>
    </source>
</evidence>
<keyword evidence="1" id="KW-1133">Transmembrane helix</keyword>
<gene>
    <name evidence="2" type="ORF">HNAJ_LOCUS3925</name>
</gene>
<dbReference type="AlphaFoldDB" id="A0A0R3TA38"/>
<feature type="transmembrane region" description="Helical" evidence="1">
    <location>
        <begin position="64"/>
        <end position="83"/>
    </location>
</feature>
<proteinExistence type="predicted"/>
<name>A0A0R3TA38_RODNA</name>
<dbReference type="InterPro" id="IPR036259">
    <property type="entry name" value="MFS_trans_sf"/>
</dbReference>
<keyword evidence="3" id="KW-1185">Reference proteome</keyword>
<dbReference type="SUPFAM" id="SSF103473">
    <property type="entry name" value="MFS general substrate transporter"/>
    <property type="match status" value="1"/>
</dbReference>
<keyword evidence="1" id="KW-0812">Transmembrane</keyword>
<protein>
    <submittedName>
        <fullName evidence="4">MFS domain-containing protein</fullName>
    </submittedName>
</protein>
<evidence type="ECO:0000313" key="2">
    <source>
        <dbReference type="EMBL" id="VDN99784.1"/>
    </source>
</evidence>
<organism evidence="4">
    <name type="scientific">Rodentolepis nana</name>
    <name type="common">Dwarf tapeworm</name>
    <name type="synonym">Hymenolepis nana</name>
    <dbReference type="NCBI Taxonomy" id="102285"/>
    <lineage>
        <taxon>Eukaryota</taxon>
        <taxon>Metazoa</taxon>
        <taxon>Spiralia</taxon>
        <taxon>Lophotrochozoa</taxon>
        <taxon>Platyhelminthes</taxon>
        <taxon>Cestoda</taxon>
        <taxon>Eucestoda</taxon>
        <taxon>Cyclophyllidea</taxon>
        <taxon>Hymenolepididae</taxon>
        <taxon>Rodentolepis</taxon>
    </lineage>
</organism>
<reference evidence="2 3" key="2">
    <citation type="submission" date="2018-11" db="EMBL/GenBank/DDBJ databases">
        <authorList>
            <consortium name="Pathogen Informatics"/>
        </authorList>
    </citation>
    <scope>NUCLEOTIDE SEQUENCE [LARGE SCALE GENOMIC DNA]</scope>
</reference>
<sequence length="162" mass="18072">MTVLQIEWALLWFTYPYVTMLTGITGKALFAIWNFLLYSCLAGNFALIPNLATRVFGPKNMATIFGLIFSAMAPSNLILSGIFSTFEIRSYWKEIYSIGGCFALIGLVLLIFVRDPNVSCVSCFTPAMRACDYLRIPDKEKVILKQLTEALNGGKFKEDIAA</sequence>
<feature type="transmembrane region" description="Helical" evidence="1">
    <location>
        <begin position="31"/>
        <end position="52"/>
    </location>
</feature>
<feature type="transmembrane region" description="Helical" evidence="1">
    <location>
        <begin position="95"/>
        <end position="113"/>
    </location>
</feature>
<keyword evidence="1" id="KW-0472">Membrane</keyword>
<accession>A0A0R3TA38</accession>
<evidence type="ECO:0000313" key="3">
    <source>
        <dbReference type="Proteomes" id="UP000278807"/>
    </source>
</evidence>
<reference evidence="4" key="1">
    <citation type="submission" date="2017-02" db="UniProtKB">
        <authorList>
            <consortium name="WormBaseParasite"/>
        </authorList>
    </citation>
    <scope>IDENTIFICATION</scope>
</reference>